<evidence type="ECO:0000313" key="3">
    <source>
        <dbReference type="Proteomes" id="UP000238479"/>
    </source>
</evidence>
<name>A0A2P6RGA2_ROSCH</name>
<feature type="region of interest" description="Disordered" evidence="1">
    <location>
        <begin position="42"/>
        <end position="65"/>
    </location>
</feature>
<dbReference type="Gramene" id="PRQ45458">
    <property type="protein sequence ID" value="PRQ45458"/>
    <property type="gene ID" value="RchiOBHm_Chr3g0491621"/>
</dbReference>
<accession>A0A2P6RGA2</accession>
<keyword evidence="3" id="KW-1185">Reference proteome</keyword>
<organism evidence="2 3">
    <name type="scientific">Rosa chinensis</name>
    <name type="common">China rose</name>
    <dbReference type="NCBI Taxonomy" id="74649"/>
    <lineage>
        <taxon>Eukaryota</taxon>
        <taxon>Viridiplantae</taxon>
        <taxon>Streptophyta</taxon>
        <taxon>Embryophyta</taxon>
        <taxon>Tracheophyta</taxon>
        <taxon>Spermatophyta</taxon>
        <taxon>Magnoliopsida</taxon>
        <taxon>eudicotyledons</taxon>
        <taxon>Gunneridae</taxon>
        <taxon>Pentapetalae</taxon>
        <taxon>rosids</taxon>
        <taxon>fabids</taxon>
        <taxon>Rosales</taxon>
        <taxon>Rosaceae</taxon>
        <taxon>Rosoideae</taxon>
        <taxon>Rosoideae incertae sedis</taxon>
        <taxon>Rosa</taxon>
    </lineage>
</organism>
<dbReference type="EMBL" id="PDCK01000041">
    <property type="protein sequence ID" value="PRQ45458.1"/>
    <property type="molecule type" value="Genomic_DNA"/>
</dbReference>
<proteinExistence type="predicted"/>
<gene>
    <name evidence="2" type="ORF">RchiOBHm_Chr3g0491621</name>
</gene>
<comment type="caution">
    <text evidence="2">The sequence shown here is derived from an EMBL/GenBank/DDBJ whole genome shotgun (WGS) entry which is preliminary data.</text>
</comment>
<dbReference type="AlphaFoldDB" id="A0A2P6RGA2"/>
<sequence>MASDIPKRKAKRSLQANCVENDDHQEQHQIKSRRWKQVCQPTMVGGGRSAQTSNKSLNMLEHLDK</sequence>
<dbReference type="Proteomes" id="UP000238479">
    <property type="component" value="Chromosome 3"/>
</dbReference>
<evidence type="ECO:0000256" key="1">
    <source>
        <dbReference type="SAM" id="MobiDB-lite"/>
    </source>
</evidence>
<reference evidence="2 3" key="1">
    <citation type="journal article" date="2018" name="Nat. Genet.">
        <title>The Rosa genome provides new insights in the design of modern roses.</title>
        <authorList>
            <person name="Bendahmane M."/>
        </authorList>
    </citation>
    <scope>NUCLEOTIDE SEQUENCE [LARGE SCALE GENOMIC DNA]</scope>
    <source>
        <strain evidence="3">cv. Old Blush</strain>
    </source>
</reference>
<protein>
    <submittedName>
        <fullName evidence="2">Uncharacterized protein</fullName>
    </submittedName>
</protein>
<evidence type="ECO:0000313" key="2">
    <source>
        <dbReference type="EMBL" id="PRQ45458.1"/>
    </source>
</evidence>